<dbReference type="InterPro" id="IPR011032">
    <property type="entry name" value="GroES-like_sf"/>
</dbReference>
<dbReference type="PANTHER" id="PTHR45033:SF3">
    <property type="entry name" value="DEHYDROGENASE, PUTATIVE (AFU_ORTHOLOGUE AFUA_2G13270)-RELATED"/>
    <property type="match status" value="1"/>
</dbReference>
<comment type="caution">
    <text evidence="2">The sequence shown here is derived from an EMBL/GenBank/DDBJ whole genome shotgun (WGS) entry which is preliminary data.</text>
</comment>
<name>A0A846MPA3_9BACT</name>
<feature type="domain" description="Enoyl reductase (ER)" evidence="1">
    <location>
        <begin position="8"/>
        <end position="329"/>
    </location>
</feature>
<dbReference type="SMART" id="SM00829">
    <property type="entry name" value="PKS_ER"/>
    <property type="match status" value="1"/>
</dbReference>
<dbReference type="InterPro" id="IPR052711">
    <property type="entry name" value="Zinc_ADH-like"/>
</dbReference>
<dbReference type="EMBL" id="JAASRN010000001">
    <property type="protein sequence ID" value="NIK73157.1"/>
    <property type="molecule type" value="Genomic_DNA"/>
</dbReference>
<evidence type="ECO:0000259" key="1">
    <source>
        <dbReference type="SMART" id="SM00829"/>
    </source>
</evidence>
<dbReference type="Gene3D" id="3.40.50.720">
    <property type="entry name" value="NAD(P)-binding Rossmann-like Domain"/>
    <property type="match status" value="1"/>
</dbReference>
<dbReference type="Pfam" id="PF00107">
    <property type="entry name" value="ADH_zinc_N"/>
    <property type="match status" value="1"/>
</dbReference>
<organism evidence="2 3">
    <name type="scientific">Thermonema lapsum</name>
    <dbReference type="NCBI Taxonomy" id="28195"/>
    <lineage>
        <taxon>Bacteria</taxon>
        <taxon>Pseudomonadati</taxon>
        <taxon>Bacteroidota</taxon>
        <taxon>Cytophagia</taxon>
        <taxon>Cytophagales</taxon>
        <taxon>Thermonemataceae</taxon>
        <taxon>Thermonema</taxon>
    </lineage>
</organism>
<dbReference type="Pfam" id="PF08240">
    <property type="entry name" value="ADH_N"/>
    <property type="match status" value="1"/>
</dbReference>
<dbReference type="SUPFAM" id="SSF50129">
    <property type="entry name" value="GroES-like"/>
    <property type="match status" value="1"/>
</dbReference>
<accession>A0A846MPA3</accession>
<dbReference type="SUPFAM" id="SSF51735">
    <property type="entry name" value="NAD(P)-binding Rossmann-fold domains"/>
    <property type="match status" value="1"/>
</dbReference>
<gene>
    <name evidence="2" type="ORF">FHS56_000643</name>
</gene>
<evidence type="ECO:0000313" key="3">
    <source>
        <dbReference type="Proteomes" id="UP000537126"/>
    </source>
</evidence>
<evidence type="ECO:0000313" key="2">
    <source>
        <dbReference type="EMBL" id="NIK73157.1"/>
    </source>
</evidence>
<dbReference type="GO" id="GO:0016491">
    <property type="term" value="F:oxidoreductase activity"/>
    <property type="evidence" value="ECO:0007669"/>
    <property type="project" value="InterPro"/>
</dbReference>
<dbReference type="InterPro" id="IPR036291">
    <property type="entry name" value="NAD(P)-bd_dom_sf"/>
</dbReference>
<dbReference type="InterPro" id="IPR013154">
    <property type="entry name" value="ADH-like_N"/>
</dbReference>
<proteinExistence type="predicted"/>
<reference evidence="2 3" key="1">
    <citation type="submission" date="2020-03" db="EMBL/GenBank/DDBJ databases">
        <title>Genomic Encyclopedia of Type Strains, Phase IV (KMG-IV): sequencing the most valuable type-strain genomes for metagenomic binning, comparative biology and taxonomic classification.</title>
        <authorList>
            <person name="Goeker M."/>
        </authorList>
    </citation>
    <scope>NUCLEOTIDE SEQUENCE [LARGE SCALE GENOMIC DNA]</scope>
    <source>
        <strain evidence="2 3">DSM 5718</strain>
    </source>
</reference>
<protein>
    <submittedName>
        <fullName evidence="2">NADPH:quinone reductase-like Zn-dependent oxidoreductase</fullName>
    </submittedName>
</protein>
<sequence>MKAIFLSAEKKDIIFTERPKPTPKAGEALVKVVAAALNHRDQWIRVALYPGMTYDCILGSDACGVVEAVGDAHHEEWLGKEVVINPNQNWGENPEYQSERYTILGMPTDGTLAEYVCVPIDRLHVKPAHLSYEEAAALPLAGLTAYRAVRRKGGIQKGQRVLVTGIGGGVAQLACQFALALGAEVYVTSSSDAKIQKMKELGVAGGVNYKQDGWHKELLKETGGFDVIIDSAGGDGFNLLLKTMKPAATLVFYGATLGSPSKLDMPRIFFGQYTIKGTTMGNDQEFEEMLRFVEAHKLRPIIDSVRPLAEGIAAFNDMRDGKIFGKIVLKP</sequence>
<dbReference type="InterPro" id="IPR013149">
    <property type="entry name" value="ADH-like_C"/>
</dbReference>
<dbReference type="AlphaFoldDB" id="A0A846MPA3"/>
<dbReference type="Gene3D" id="3.90.180.10">
    <property type="entry name" value="Medium-chain alcohol dehydrogenases, catalytic domain"/>
    <property type="match status" value="1"/>
</dbReference>
<dbReference type="RefSeq" id="WP_166918424.1">
    <property type="nucleotide sequence ID" value="NZ_JAASRN010000001.1"/>
</dbReference>
<dbReference type="Proteomes" id="UP000537126">
    <property type="component" value="Unassembled WGS sequence"/>
</dbReference>
<keyword evidence="3" id="KW-1185">Reference proteome</keyword>
<dbReference type="InterPro" id="IPR020843">
    <property type="entry name" value="ER"/>
</dbReference>
<dbReference type="PANTHER" id="PTHR45033">
    <property type="match status" value="1"/>
</dbReference>